<feature type="compositionally biased region" description="Basic and acidic residues" evidence="8">
    <location>
        <begin position="1"/>
        <end position="17"/>
    </location>
</feature>
<dbReference type="PROSITE" id="PS50222">
    <property type="entry name" value="EF_HAND_2"/>
    <property type="match status" value="3"/>
</dbReference>
<keyword evidence="11" id="KW-1185">Reference proteome</keyword>
<dbReference type="FunFam" id="1.10.238.10:FF:000009">
    <property type="entry name" value="Visinin-like protein 1"/>
    <property type="match status" value="1"/>
</dbReference>
<dbReference type="Pfam" id="PF13499">
    <property type="entry name" value="EF-hand_7"/>
    <property type="match status" value="1"/>
</dbReference>
<dbReference type="SUPFAM" id="SSF47473">
    <property type="entry name" value="EF-hand"/>
    <property type="match status" value="1"/>
</dbReference>
<keyword evidence="6" id="KW-0449">Lipoprotein</keyword>
<dbReference type="InterPro" id="IPR011992">
    <property type="entry name" value="EF-hand-dom_pair"/>
</dbReference>
<evidence type="ECO:0000256" key="7">
    <source>
        <dbReference type="ARBA" id="ARBA00071944"/>
    </source>
</evidence>
<evidence type="ECO:0000256" key="3">
    <source>
        <dbReference type="ARBA" id="ARBA00022723"/>
    </source>
</evidence>
<evidence type="ECO:0000256" key="6">
    <source>
        <dbReference type="ARBA" id="ARBA00023288"/>
    </source>
</evidence>
<keyword evidence="5" id="KW-0106">Calcium</keyword>
<evidence type="ECO:0000256" key="5">
    <source>
        <dbReference type="ARBA" id="ARBA00022837"/>
    </source>
</evidence>
<keyword evidence="3" id="KW-0479">Metal-binding</keyword>
<comment type="similarity">
    <text evidence="1">Belongs to the recoverin family.</text>
</comment>
<dbReference type="CDD" id="cd00051">
    <property type="entry name" value="EFh"/>
    <property type="match status" value="2"/>
</dbReference>
<dbReference type="AlphaFoldDB" id="A0A4V5NG30"/>
<dbReference type="PANTHER" id="PTHR23055">
    <property type="entry name" value="CALCIUM BINDING PROTEINS"/>
    <property type="match status" value="1"/>
</dbReference>
<proteinExistence type="inferred from homology"/>
<reference evidence="10 11" key="1">
    <citation type="submission" date="2017-03" db="EMBL/GenBank/DDBJ databases">
        <title>Genomes of endolithic fungi from Antarctica.</title>
        <authorList>
            <person name="Coleine C."/>
            <person name="Masonjones S."/>
            <person name="Stajich J.E."/>
        </authorList>
    </citation>
    <scope>NUCLEOTIDE SEQUENCE [LARGE SCALE GENOMIC DNA]</scope>
    <source>
        <strain evidence="10 11">CCFEE 5184</strain>
    </source>
</reference>
<accession>A0A4V5NG30</accession>
<dbReference type="STRING" id="329884.A0A4V5NG30"/>
<dbReference type="EMBL" id="NAJQ01000264">
    <property type="protein sequence ID" value="TKA73439.1"/>
    <property type="molecule type" value="Genomic_DNA"/>
</dbReference>
<evidence type="ECO:0000256" key="4">
    <source>
        <dbReference type="ARBA" id="ARBA00022737"/>
    </source>
</evidence>
<dbReference type="GO" id="GO:0005509">
    <property type="term" value="F:calcium ion binding"/>
    <property type="evidence" value="ECO:0007669"/>
    <property type="project" value="InterPro"/>
</dbReference>
<dbReference type="InterPro" id="IPR018247">
    <property type="entry name" value="EF_Hand_1_Ca_BS"/>
</dbReference>
<dbReference type="Proteomes" id="UP000309340">
    <property type="component" value="Unassembled WGS sequence"/>
</dbReference>
<evidence type="ECO:0000313" key="11">
    <source>
        <dbReference type="Proteomes" id="UP000309340"/>
    </source>
</evidence>
<dbReference type="GO" id="GO:0005829">
    <property type="term" value="C:cytosol"/>
    <property type="evidence" value="ECO:0007669"/>
    <property type="project" value="TreeGrafter"/>
</dbReference>
<dbReference type="PANTHER" id="PTHR23055:SF178">
    <property type="entry name" value="NEUROCALCIN HOMOLOG"/>
    <property type="match status" value="1"/>
</dbReference>
<gene>
    <name evidence="10" type="ORF">B0A55_06090</name>
</gene>
<dbReference type="Pfam" id="PF00036">
    <property type="entry name" value="EF-hand_1"/>
    <property type="match status" value="1"/>
</dbReference>
<dbReference type="PRINTS" id="PR00450">
    <property type="entry name" value="RECOVERIN"/>
</dbReference>
<evidence type="ECO:0000313" key="10">
    <source>
        <dbReference type="EMBL" id="TKA73439.1"/>
    </source>
</evidence>
<evidence type="ECO:0000256" key="1">
    <source>
        <dbReference type="ARBA" id="ARBA00006049"/>
    </source>
</evidence>
<evidence type="ECO:0000256" key="8">
    <source>
        <dbReference type="SAM" id="MobiDB-lite"/>
    </source>
</evidence>
<organism evidence="10 11">
    <name type="scientific">Friedmanniomyces simplex</name>
    <dbReference type="NCBI Taxonomy" id="329884"/>
    <lineage>
        <taxon>Eukaryota</taxon>
        <taxon>Fungi</taxon>
        <taxon>Dikarya</taxon>
        <taxon>Ascomycota</taxon>
        <taxon>Pezizomycotina</taxon>
        <taxon>Dothideomycetes</taxon>
        <taxon>Dothideomycetidae</taxon>
        <taxon>Mycosphaerellales</taxon>
        <taxon>Teratosphaeriaceae</taxon>
        <taxon>Friedmanniomyces</taxon>
    </lineage>
</organism>
<comment type="caution">
    <text evidence="10">The sequence shown here is derived from an EMBL/GenBank/DDBJ whole genome shotgun (WGS) entry which is preliminary data.</text>
</comment>
<keyword evidence="4" id="KW-0677">Repeat</keyword>
<dbReference type="InterPro" id="IPR002048">
    <property type="entry name" value="EF_hand_dom"/>
</dbReference>
<evidence type="ECO:0000256" key="2">
    <source>
        <dbReference type="ARBA" id="ARBA00022707"/>
    </source>
</evidence>
<dbReference type="OrthoDB" id="191686at2759"/>
<sequence>MDKPKSEREMHDAHPDSPTEVDEDNNTNSQPNPNEQVTKGHERKGSLSGSINSARARPFRIPRMVSESYPAFHNKQVAALKIGIADLEQKIRSSTGIAYFELDGDKLTVHREGSQSKLSQQELQDLLKATHFDKKELQQWYKGFLKDCPSGMLTKAEFQKIYKQFFPFGDPSSFADYVFNVFDADKSGSIDFKEFICALSVTSRGKMEDKLDWAFQLYDIDGDGKISYDEMLKIVEAIYKMVGSMVKLPEDEDTPEKRVKKIFRMMDKDENGSLDMAEFKEGSKRDETIVSALSLYDGLV</sequence>
<feature type="domain" description="EF-hand" evidence="9">
    <location>
        <begin position="206"/>
        <end position="241"/>
    </location>
</feature>
<dbReference type="SMART" id="SM00054">
    <property type="entry name" value="EFh"/>
    <property type="match status" value="3"/>
</dbReference>
<evidence type="ECO:0000259" key="9">
    <source>
        <dbReference type="PROSITE" id="PS50222"/>
    </source>
</evidence>
<dbReference type="GO" id="GO:0008047">
    <property type="term" value="F:enzyme activator activity"/>
    <property type="evidence" value="ECO:0007669"/>
    <property type="project" value="UniProtKB-ARBA"/>
</dbReference>
<dbReference type="Gene3D" id="1.10.238.10">
    <property type="entry name" value="EF-hand"/>
    <property type="match status" value="1"/>
</dbReference>
<dbReference type="GO" id="GO:0016020">
    <property type="term" value="C:membrane"/>
    <property type="evidence" value="ECO:0007669"/>
    <property type="project" value="TreeGrafter"/>
</dbReference>
<keyword evidence="2" id="KW-0519">Myristate</keyword>
<protein>
    <recommendedName>
        <fullName evidence="7">Calcium-binding protein NCS-1</fullName>
    </recommendedName>
</protein>
<dbReference type="InterPro" id="IPR028846">
    <property type="entry name" value="Recoverin"/>
</dbReference>
<feature type="domain" description="EF-hand" evidence="9">
    <location>
        <begin position="254"/>
        <end position="289"/>
    </location>
</feature>
<dbReference type="PROSITE" id="PS00018">
    <property type="entry name" value="EF_HAND_1"/>
    <property type="match status" value="3"/>
</dbReference>
<feature type="domain" description="EF-hand" evidence="9">
    <location>
        <begin position="170"/>
        <end position="205"/>
    </location>
</feature>
<name>A0A4V5NG30_9PEZI</name>
<feature type="compositionally biased region" description="Polar residues" evidence="8">
    <location>
        <begin position="26"/>
        <end position="37"/>
    </location>
</feature>
<feature type="region of interest" description="Disordered" evidence="8">
    <location>
        <begin position="1"/>
        <end position="55"/>
    </location>
</feature>